<dbReference type="Proteomes" id="UP000092668">
    <property type="component" value="Unassembled WGS sequence"/>
</dbReference>
<sequence>MFGAGTAIGAFLAFGMSPLGVQSAHADFDDVLIELFGEGLGDALTTLSADWADQDAWQLVLDPVSWSPFFDNMGDPAVWDVILSDLDLSGVGAASFDLPGSAAFSWNEINWWMPFGNGADGTAENPDGAAGGWIFGTGGAGWDADGTDGLIDGGAGGQGGLFGGDGGDGGEGYLGGDGGA</sequence>
<accession>A0A1B8SCT9</accession>
<evidence type="ECO:0008006" key="4">
    <source>
        <dbReference type="Google" id="ProtNLM"/>
    </source>
</evidence>
<gene>
    <name evidence="2" type="ORF">ACT18_16935</name>
</gene>
<comment type="caution">
    <text evidence="2">The sequence shown here is derived from an EMBL/GenBank/DDBJ whole genome shotgun (WGS) entry which is preliminary data.</text>
</comment>
<organism evidence="2 3">
    <name type="scientific">Mycolicibacter kumamotonensis</name>
    <dbReference type="NCBI Taxonomy" id="354243"/>
    <lineage>
        <taxon>Bacteria</taxon>
        <taxon>Bacillati</taxon>
        <taxon>Actinomycetota</taxon>
        <taxon>Actinomycetes</taxon>
        <taxon>Mycobacteriales</taxon>
        <taxon>Mycobacteriaceae</taxon>
        <taxon>Mycolicibacter</taxon>
    </lineage>
</organism>
<dbReference type="AlphaFoldDB" id="A0A1B8SCT9"/>
<evidence type="ECO:0000256" key="1">
    <source>
        <dbReference type="SAM" id="MobiDB-lite"/>
    </source>
</evidence>
<dbReference type="EMBL" id="LFOE01000029">
    <property type="protein sequence ID" value="OBY30527.1"/>
    <property type="molecule type" value="Genomic_DNA"/>
</dbReference>
<evidence type="ECO:0000313" key="3">
    <source>
        <dbReference type="Proteomes" id="UP000092668"/>
    </source>
</evidence>
<reference evidence="2 3" key="1">
    <citation type="submission" date="2015-06" db="EMBL/GenBank/DDBJ databases">
        <title>Genome sequence of Mycobacterium kumamotonense strain Roo.</title>
        <authorList>
            <person name="Greninger A.L."/>
            <person name="Cunningham G."/>
            <person name="Miller S."/>
        </authorList>
    </citation>
    <scope>NUCLEOTIDE SEQUENCE [LARGE SCALE GENOMIC DNA]</scope>
    <source>
        <strain evidence="2 3">Roo</strain>
    </source>
</reference>
<feature type="non-terminal residue" evidence="2">
    <location>
        <position position="180"/>
    </location>
</feature>
<protein>
    <recommendedName>
        <fullName evidence="4">PE-PGRS family protein</fullName>
    </recommendedName>
</protein>
<name>A0A1B8SCT9_9MYCO</name>
<proteinExistence type="predicted"/>
<evidence type="ECO:0000313" key="2">
    <source>
        <dbReference type="EMBL" id="OBY30527.1"/>
    </source>
</evidence>
<feature type="region of interest" description="Disordered" evidence="1">
    <location>
        <begin position="161"/>
        <end position="180"/>
    </location>
</feature>
<keyword evidence="3" id="KW-1185">Reference proteome</keyword>